<evidence type="ECO:0000313" key="3">
    <source>
        <dbReference type="Proteomes" id="UP000326554"/>
    </source>
</evidence>
<accession>A0A5J5GET5</accession>
<organism evidence="2 3">
    <name type="scientific">Histidinibacterium aquaticum</name>
    <dbReference type="NCBI Taxonomy" id="2613962"/>
    <lineage>
        <taxon>Bacteria</taxon>
        <taxon>Pseudomonadati</taxon>
        <taxon>Pseudomonadota</taxon>
        <taxon>Alphaproteobacteria</taxon>
        <taxon>Rhodobacterales</taxon>
        <taxon>Paracoccaceae</taxon>
        <taxon>Histidinibacterium</taxon>
    </lineage>
</organism>
<protein>
    <submittedName>
        <fullName evidence="2">Uncharacterized protein</fullName>
    </submittedName>
</protein>
<sequence>MIRTAAALIALSAGPAMAQVAPDCALPENAELEACLALPSLSTQAVGSAPGLTAASRTLIVIATSALAAISEASATSSTTE</sequence>
<feature type="chain" id="PRO_5023937934" evidence="1">
    <location>
        <begin position="19"/>
        <end position="81"/>
    </location>
</feature>
<keyword evidence="3" id="KW-1185">Reference proteome</keyword>
<evidence type="ECO:0000313" key="2">
    <source>
        <dbReference type="EMBL" id="KAA9006739.1"/>
    </source>
</evidence>
<gene>
    <name evidence="2" type="ORF">F3S47_13230</name>
</gene>
<dbReference type="AlphaFoldDB" id="A0A5J5GET5"/>
<dbReference type="Proteomes" id="UP000326554">
    <property type="component" value="Unassembled WGS sequence"/>
</dbReference>
<feature type="signal peptide" evidence="1">
    <location>
        <begin position="1"/>
        <end position="18"/>
    </location>
</feature>
<name>A0A5J5GET5_9RHOB</name>
<reference evidence="2 3" key="1">
    <citation type="submission" date="2019-09" db="EMBL/GenBank/DDBJ databases">
        <authorList>
            <person name="Park J.-S."/>
            <person name="Choi H.-J."/>
        </authorList>
    </citation>
    <scope>NUCLEOTIDE SEQUENCE [LARGE SCALE GENOMIC DNA]</scope>
    <source>
        <strain evidence="2 3">176SS1-4</strain>
    </source>
</reference>
<proteinExistence type="predicted"/>
<evidence type="ECO:0000256" key="1">
    <source>
        <dbReference type="SAM" id="SignalP"/>
    </source>
</evidence>
<dbReference type="EMBL" id="VYQE01000004">
    <property type="protein sequence ID" value="KAA9006739.1"/>
    <property type="molecule type" value="Genomic_DNA"/>
</dbReference>
<dbReference type="RefSeq" id="WP_150445757.1">
    <property type="nucleotide sequence ID" value="NZ_VYQE01000004.1"/>
</dbReference>
<keyword evidence="1" id="KW-0732">Signal</keyword>
<comment type="caution">
    <text evidence="2">The sequence shown here is derived from an EMBL/GenBank/DDBJ whole genome shotgun (WGS) entry which is preliminary data.</text>
</comment>